<feature type="transmembrane region" description="Helical" evidence="1">
    <location>
        <begin position="77"/>
        <end position="94"/>
    </location>
</feature>
<dbReference type="RefSeq" id="WP_093368402.1">
    <property type="nucleotide sequence ID" value="NZ_FNCW01000010.1"/>
</dbReference>
<dbReference type="EMBL" id="FNCW01000010">
    <property type="protein sequence ID" value="SDG89827.1"/>
    <property type="molecule type" value="Genomic_DNA"/>
</dbReference>
<reference evidence="2 3" key="1">
    <citation type="submission" date="2016-10" db="EMBL/GenBank/DDBJ databases">
        <authorList>
            <person name="de Groot N.N."/>
        </authorList>
    </citation>
    <scope>NUCLEOTIDE SEQUENCE [LARGE SCALE GENOMIC DNA]</scope>
    <source>
        <strain evidence="2 3">DSM 19803</strain>
    </source>
</reference>
<keyword evidence="1" id="KW-1133">Transmembrane helix</keyword>
<accession>A0A1G7Y0A5</accession>
<keyword evidence="3" id="KW-1185">Reference proteome</keyword>
<keyword evidence="1" id="KW-0812">Transmembrane</keyword>
<protein>
    <submittedName>
        <fullName evidence="2">Uncharacterized protein</fullName>
    </submittedName>
</protein>
<keyword evidence="1" id="KW-0472">Membrane</keyword>
<feature type="transmembrane region" description="Helical" evidence="1">
    <location>
        <begin position="45"/>
        <end position="65"/>
    </location>
</feature>
<organism evidence="2 3">
    <name type="scientific">Psychroflexus sediminis</name>
    <dbReference type="NCBI Taxonomy" id="470826"/>
    <lineage>
        <taxon>Bacteria</taxon>
        <taxon>Pseudomonadati</taxon>
        <taxon>Bacteroidota</taxon>
        <taxon>Flavobacteriia</taxon>
        <taxon>Flavobacteriales</taxon>
        <taxon>Flavobacteriaceae</taxon>
        <taxon>Psychroflexus</taxon>
    </lineage>
</organism>
<evidence type="ECO:0000313" key="2">
    <source>
        <dbReference type="EMBL" id="SDG89827.1"/>
    </source>
</evidence>
<feature type="transmembrane region" description="Helical" evidence="1">
    <location>
        <begin position="7"/>
        <end position="25"/>
    </location>
</feature>
<gene>
    <name evidence="2" type="ORF">SAMN04488027_11055</name>
</gene>
<name>A0A1G7Y0A5_9FLAO</name>
<dbReference type="Proteomes" id="UP000199296">
    <property type="component" value="Unassembled WGS sequence"/>
</dbReference>
<sequence>MNKIFNIIKIIFGVVGAILFVRILNAGDEAIEANAAIQSSVLAPFMYVSYIILGITVLAVLIFSVRALFTGNVKKTLISLGAFILVIVISYLVSSGTETALRDGDVLSASGSRWVSTGLTAFYILAALAVLAMLLSSVRKIITR</sequence>
<evidence type="ECO:0000313" key="3">
    <source>
        <dbReference type="Proteomes" id="UP000199296"/>
    </source>
</evidence>
<proteinExistence type="predicted"/>
<evidence type="ECO:0000256" key="1">
    <source>
        <dbReference type="SAM" id="Phobius"/>
    </source>
</evidence>
<dbReference type="OrthoDB" id="1446429at2"/>
<feature type="transmembrane region" description="Helical" evidence="1">
    <location>
        <begin position="114"/>
        <end position="135"/>
    </location>
</feature>
<dbReference type="AlphaFoldDB" id="A0A1G7Y0A5"/>
<dbReference type="STRING" id="470826.SAMN04488027_11055"/>